<dbReference type="CDD" id="cd02573">
    <property type="entry name" value="PseudoU_synth_EcTruB"/>
    <property type="match status" value="1"/>
</dbReference>
<comment type="similarity">
    <text evidence="2 5">Belongs to the pseudouridine synthase TruB family. Type 1 subfamily.</text>
</comment>
<keyword evidence="3 5" id="KW-0819">tRNA processing</keyword>
<dbReference type="InterPro" id="IPR032819">
    <property type="entry name" value="TruB_C"/>
</dbReference>
<name>A0A1H3AK83_9BACI</name>
<dbReference type="NCBIfam" id="TIGR00431">
    <property type="entry name" value="TruB"/>
    <property type="match status" value="1"/>
</dbReference>
<dbReference type="InterPro" id="IPR014780">
    <property type="entry name" value="tRNA_psdUridine_synth_TruB"/>
</dbReference>
<evidence type="ECO:0000256" key="2">
    <source>
        <dbReference type="ARBA" id="ARBA00005642"/>
    </source>
</evidence>
<dbReference type="HAMAP" id="MF_01080">
    <property type="entry name" value="TruB_bact"/>
    <property type="match status" value="1"/>
</dbReference>
<dbReference type="PANTHER" id="PTHR13767">
    <property type="entry name" value="TRNA-PSEUDOURIDINE SYNTHASE"/>
    <property type="match status" value="1"/>
</dbReference>
<evidence type="ECO:0000256" key="1">
    <source>
        <dbReference type="ARBA" id="ARBA00000385"/>
    </source>
</evidence>
<comment type="function">
    <text evidence="5">Responsible for synthesis of pseudouridine from uracil-55 in the psi GC loop of transfer RNAs.</text>
</comment>
<evidence type="ECO:0000256" key="4">
    <source>
        <dbReference type="ARBA" id="ARBA00023235"/>
    </source>
</evidence>
<dbReference type="SUPFAM" id="SSF55120">
    <property type="entry name" value="Pseudouridine synthase"/>
    <property type="match status" value="1"/>
</dbReference>
<feature type="active site" description="Nucleophile" evidence="5">
    <location>
        <position position="38"/>
    </location>
</feature>
<feature type="domain" description="Pseudouridine synthase II N-terminal" evidence="6">
    <location>
        <begin position="23"/>
        <end position="172"/>
    </location>
</feature>
<keyword evidence="9" id="KW-1185">Reference proteome</keyword>
<dbReference type="PANTHER" id="PTHR13767:SF2">
    <property type="entry name" value="PSEUDOURIDYLATE SYNTHASE TRUB1"/>
    <property type="match status" value="1"/>
</dbReference>
<comment type="catalytic activity">
    <reaction evidence="1 5">
        <text>uridine(55) in tRNA = pseudouridine(55) in tRNA</text>
        <dbReference type="Rhea" id="RHEA:42532"/>
        <dbReference type="Rhea" id="RHEA-COMP:10101"/>
        <dbReference type="Rhea" id="RHEA-COMP:10102"/>
        <dbReference type="ChEBI" id="CHEBI:65314"/>
        <dbReference type="ChEBI" id="CHEBI:65315"/>
        <dbReference type="EC" id="5.4.99.25"/>
    </reaction>
</comment>
<keyword evidence="4 5" id="KW-0413">Isomerase</keyword>
<evidence type="ECO:0000259" key="6">
    <source>
        <dbReference type="Pfam" id="PF01509"/>
    </source>
</evidence>
<evidence type="ECO:0000256" key="5">
    <source>
        <dbReference type="HAMAP-Rule" id="MF_01080"/>
    </source>
</evidence>
<feature type="domain" description="tRNA pseudouridylate synthase B C-terminal" evidence="7">
    <location>
        <begin position="173"/>
        <end position="226"/>
    </location>
</feature>
<reference evidence="8 9" key="1">
    <citation type="submission" date="2016-10" db="EMBL/GenBank/DDBJ databases">
        <authorList>
            <person name="Varghese N."/>
            <person name="Submissions S."/>
        </authorList>
    </citation>
    <scope>NUCLEOTIDE SEQUENCE [LARGE SCALE GENOMIC DNA]</scope>
    <source>
        <strain evidence="8 9">DSM 20748</strain>
    </source>
</reference>
<evidence type="ECO:0000256" key="3">
    <source>
        <dbReference type="ARBA" id="ARBA00022694"/>
    </source>
</evidence>
<dbReference type="Pfam" id="PF16198">
    <property type="entry name" value="TruB_C_2"/>
    <property type="match status" value="1"/>
</dbReference>
<dbReference type="EC" id="5.4.99.25" evidence="5"/>
<evidence type="ECO:0000313" key="9">
    <source>
        <dbReference type="Proteomes" id="UP000198647"/>
    </source>
</evidence>
<dbReference type="Gene3D" id="3.30.2350.10">
    <property type="entry name" value="Pseudouridine synthase"/>
    <property type="match status" value="1"/>
</dbReference>
<accession>A0A1H3AK83</accession>
<dbReference type="InterPro" id="IPR020103">
    <property type="entry name" value="PsdUridine_synth_cat_dom_sf"/>
</dbReference>
<dbReference type="Pfam" id="PF01509">
    <property type="entry name" value="TruB_N"/>
    <property type="match status" value="1"/>
</dbReference>
<dbReference type="RefSeq" id="WP_093104844.1">
    <property type="nucleotide sequence ID" value="NZ_FNOS01000001.1"/>
</dbReference>
<sequence length="291" mass="32737">MDGIFPLWKPKGLTSHDCVVKVRKVAGTKKIGHTGTLDPEVEGVLPLCIGKATKLVPFLTDTEKTYEAVISLGTATETEDAWGEVIDTAEVPDISDHYIQKVLKDFQGDITQAPPMYSAVKVNGRRLYEYAREGMEVERPERQVTIHELHWMERVSRESFRVKVVCSKGTYIRTLCVDIGKALGLPAHMKELTRTGTGDFTEIDCVRLEDLDRDKLNNGLLPMKKAVPHLPEWEVTEEEASLIRNGQRFDRPANWSAGEIHVAVHKGELLALYHDHPDKPGLIKPIRVLKQ</sequence>
<organism evidence="8 9">
    <name type="scientific">Salimicrobium album</name>
    <dbReference type="NCBI Taxonomy" id="50717"/>
    <lineage>
        <taxon>Bacteria</taxon>
        <taxon>Bacillati</taxon>
        <taxon>Bacillota</taxon>
        <taxon>Bacilli</taxon>
        <taxon>Bacillales</taxon>
        <taxon>Bacillaceae</taxon>
        <taxon>Salimicrobium</taxon>
    </lineage>
</organism>
<dbReference type="Proteomes" id="UP000198647">
    <property type="component" value="Unassembled WGS sequence"/>
</dbReference>
<protein>
    <recommendedName>
        <fullName evidence="5">tRNA pseudouridine synthase B</fullName>
        <ecNumber evidence="5">5.4.99.25</ecNumber>
    </recommendedName>
    <alternativeName>
        <fullName evidence="5">tRNA pseudouridine(55) synthase</fullName>
        <shortName evidence="5">Psi55 synthase</shortName>
    </alternativeName>
    <alternativeName>
        <fullName evidence="5">tRNA pseudouridylate synthase</fullName>
    </alternativeName>
    <alternativeName>
        <fullName evidence="5">tRNA-uridine isomerase</fullName>
    </alternativeName>
</protein>
<evidence type="ECO:0000313" key="8">
    <source>
        <dbReference type="EMBL" id="SDX30122.1"/>
    </source>
</evidence>
<comment type="caution">
    <text evidence="8">The sequence shown here is derived from an EMBL/GenBank/DDBJ whole genome shotgun (WGS) entry which is preliminary data.</text>
</comment>
<dbReference type="EMBL" id="FNOS01000001">
    <property type="protein sequence ID" value="SDX30122.1"/>
    <property type="molecule type" value="Genomic_DNA"/>
</dbReference>
<gene>
    <name evidence="5" type="primary">truB</name>
    <name evidence="8" type="ORF">SAMN04488081_0093</name>
</gene>
<dbReference type="InterPro" id="IPR002501">
    <property type="entry name" value="PsdUridine_synth_N"/>
</dbReference>
<proteinExistence type="inferred from homology"/>
<evidence type="ECO:0000259" key="7">
    <source>
        <dbReference type="Pfam" id="PF16198"/>
    </source>
</evidence>